<dbReference type="InterPro" id="IPR028996">
    <property type="entry name" value="GM2-AP"/>
</dbReference>
<evidence type="ECO:0000313" key="3">
    <source>
        <dbReference type="EMBL" id="CAF0789207.1"/>
    </source>
</evidence>
<proteinExistence type="predicted"/>
<dbReference type="PANTHER" id="PTHR17357:SF0">
    <property type="entry name" value="GANGLIOSIDE GM2 ACTIVATOR"/>
    <property type="match status" value="1"/>
</dbReference>
<accession>A0A813S2G3</accession>
<evidence type="ECO:0000256" key="2">
    <source>
        <dbReference type="SAM" id="SignalP"/>
    </source>
</evidence>
<dbReference type="GO" id="GO:0009898">
    <property type="term" value="C:cytoplasmic side of plasma membrane"/>
    <property type="evidence" value="ECO:0007669"/>
    <property type="project" value="TreeGrafter"/>
</dbReference>
<protein>
    <submittedName>
        <fullName evidence="3">Uncharacterized protein</fullName>
    </submittedName>
</protein>
<dbReference type="Proteomes" id="UP000663870">
    <property type="component" value="Unassembled WGS sequence"/>
</dbReference>
<dbReference type="EMBL" id="CAJNOL010000049">
    <property type="protein sequence ID" value="CAF0789207.1"/>
    <property type="molecule type" value="Genomic_DNA"/>
</dbReference>
<keyword evidence="1 2" id="KW-0732">Signal</keyword>
<dbReference type="SUPFAM" id="SSF63707">
    <property type="entry name" value="Ganglioside M2 (gm2) activator"/>
    <property type="match status" value="1"/>
</dbReference>
<keyword evidence="4" id="KW-1185">Reference proteome</keyword>
<evidence type="ECO:0000313" key="4">
    <source>
        <dbReference type="Proteomes" id="UP000663870"/>
    </source>
</evidence>
<organism evidence="3 4">
    <name type="scientific">Rotaria sordida</name>
    <dbReference type="NCBI Taxonomy" id="392033"/>
    <lineage>
        <taxon>Eukaryota</taxon>
        <taxon>Metazoa</taxon>
        <taxon>Spiralia</taxon>
        <taxon>Gnathifera</taxon>
        <taxon>Rotifera</taxon>
        <taxon>Eurotatoria</taxon>
        <taxon>Bdelloidea</taxon>
        <taxon>Philodinida</taxon>
        <taxon>Philodinidae</taxon>
        <taxon>Rotaria</taxon>
    </lineage>
</organism>
<comment type="caution">
    <text evidence="3">The sequence shown here is derived from an EMBL/GenBank/DDBJ whole genome shotgun (WGS) entry which is preliminary data.</text>
</comment>
<sequence length="198" mass="22453">MMFILILFLFIHPISSLSYTVQMNDVDLNCRKEATKLSSPHIEILSFNIWSNELSIPGTLDFLMSLNVTKKLSNDIEFSIKVQRKLGSSWINLPCLAGTGACEKQSFCGLIQNACKNKSFIRPNIKDNKNSCSCDLDIGTYTIEHFLIHIKRKKSAKLTQSITPGQYRFHVMFLKTKPYTTVGCVVSYLTLLKANKFT</sequence>
<dbReference type="AlphaFoldDB" id="A0A813S2G3"/>
<feature type="signal peptide" evidence="2">
    <location>
        <begin position="1"/>
        <end position="16"/>
    </location>
</feature>
<evidence type="ECO:0000256" key="1">
    <source>
        <dbReference type="ARBA" id="ARBA00022729"/>
    </source>
</evidence>
<gene>
    <name evidence="3" type="ORF">JXQ802_LOCUS3654</name>
</gene>
<feature type="chain" id="PRO_5032752451" evidence="2">
    <location>
        <begin position="17"/>
        <end position="198"/>
    </location>
</feature>
<dbReference type="PANTHER" id="PTHR17357">
    <property type="entry name" value="GM2 GANGLIOSIDE ACTIVATOR PROTEIN"/>
    <property type="match status" value="1"/>
</dbReference>
<dbReference type="GO" id="GO:0006689">
    <property type="term" value="P:ganglioside catabolic process"/>
    <property type="evidence" value="ECO:0007669"/>
    <property type="project" value="InterPro"/>
</dbReference>
<reference evidence="3" key="1">
    <citation type="submission" date="2021-02" db="EMBL/GenBank/DDBJ databases">
        <authorList>
            <person name="Nowell W R."/>
        </authorList>
    </citation>
    <scope>NUCLEOTIDE SEQUENCE</scope>
</reference>
<name>A0A813S2G3_9BILA</name>
<dbReference type="InterPro" id="IPR036846">
    <property type="entry name" value="GM2-AP_sf"/>
</dbReference>
<dbReference type="GO" id="GO:0005319">
    <property type="term" value="F:lipid transporter activity"/>
    <property type="evidence" value="ECO:0007669"/>
    <property type="project" value="TreeGrafter"/>
</dbReference>
<dbReference type="Gene3D" id="2.70.220.10">
    <property type="entry name" value="Ganglioside GM2 activator"/>
    <property type="match status" value="1"/>
</dbReference>
<dbReference type="GO" id="GO:0008047">
    <property type="term" value="F:enzyme activator activity"/>
    <property type="evidence" value="ECO:0007669"/>
    <property type="project" value="InterPro"/>
</dbReference>